<sequence length="369" mass="38844">MADPTFFDLFKSTWAQNGLTEGITDLQYKTGWSYIGSVPPSVEQFNKVQQSTDERLGWLYKQLDGLATVTGRPLQEGGTDALSHAIQNLDAGNVKTGTLPVARGGSGLVSVPAGSFLTGNGTGAFVARTPVQALADIGGAPLASAALTGVPTAPTPASADNSTRLATTAFVAGNFPRVFSIAALPTEDIGPIIVAECSEIWIWSASSFFNGYRSPLCGRPLDGHTATPLPSEIDAVGGVLSKAAYARLWGYARENSLVVSQATWTANVGAHYFVDVDANQFRVPDLRNMFRRFTGTDADTANARALGSRQGDSIRSPYNIGRLLNNYYAWAAGSNNGGGMLLANAGADGVLAGLENRPLNTAYQPRIHA</sequence>
<dbReference type="RefSeq" id="WP_306944477.1">
    <property type="nucleotide sequence ID" value="NZ_CP132976.1"/>
</dbReference>
<dbReference type="SUPFAM" id="SSF88874">
    <property type="entry name" value="Receptor-binding domain of short tail fibre protein gp12"/>
    <property type="match status" value="1"/>
</dbReference>
<gene>
    <name evidence="1" type="ORF">RAS12_00655</name>
</gene>
<accession>A0ABY9M2W6</accession>
<proteinExistence type="predicted"/>
<protein>
    <submittedName>
        <fullName evidence="1">Uncharacterized protein</fullName>
    </submittedName>
</protein>
<name>A0ABY9M2W6_9BURK</name>
<organism evidence="1 2">
    <name type="scientific">Achromobacter seleniivolatilans</name>
    <dbReference type="NCBI Taxonomy" id="3047478"/>
    <lineage>
        <taxon>Bacteria</taxon>
        <taxon>Pseudomonadati</taxon>
        <taxon>Pseudomonadota</taxon>
        <taxon>Betaproteobacteria</taxon>
        <taxon>Burkholderiales</taxon>
        <taxon>Alcaligenaceae</taxon>
        <taxon>Achromobacter</taxon>
    </lineage>
</organism>
<keyword evidence="2" id="KW-1185">Reference proteome</keyword>
<dbReference type="EMBL" id="CP132976">
    <property type="protein sequence ID" value="WMD20914.1"/>
    <property type="molecule type" value="Genomic_DNA"/>
</dbReference>
<evidence type="ECO:0000313" key="2">
    <source>
        <dbReference type="Proteomes" id="UP001234798"/>
    </source>
</evidence>
<dbReference type="Proteomes" id="UP001234798">
    <property type="component" value="Chromosome"/>
</dbReference>
<evidence type="ECO:0000313" key="1">
    <source>
        <dbReference type="EMBL" id="WMD20914.1"/>
    </source>
</evidence>
<reference evidence="1 2" key="1">
    <citation type="submission" date="2023-08" db="EMBL/GenBank/DDBJ databases">
        <title>Achromobacter seleniivolatilans sp. nov., isolated from seleniferous soil.</title>
        <authorList>
            <person name="Zhang S."/>
            <person name="Li K."/>
            <person name="Peng J."/>
            <person name="Zhao Q."/>
            <person name="Wang H."/>
            <person name="Guo Y."/>
        </authorList>
    </citation>
    <scope>NUCLEOTIDE SEQUENCE [LARGE SCALE GENOMIC DNA]</scope>
    <source>
        <strain evidence="1 2">R39</strain>
    </source>
</reference>